<dbReference type="Proteomes" id="UP000295210">
    <property type="component" value="Unassembled WGS sequence"/>
</dbReference>
<feature type="domain" description="DUF4382" evidence="2">
    <location>
        <begin position="44"/>
        <end position="171"/>
    </location>
</feature>
<gene>
    <name evidence="4" type="ORF">C7378_1603</name>
</gene>
<dbReference type="InterPro" id="IPR043724">
    <property type="entry name" value="DUF5666"/>
</dbReference>
<feature type="chain" id="PRO_5020622256" evidence="1">
    <location>
        <begin position="32"/>
        <end position="481"/>
    </location>
</feature>
<dbReference type="Pfam" id="PF18914">
    <property type="entry name" value="DUF5666"/>
    <property type="match status" value="1"/>
</dbReference>
<dbReference type="PROSITE" id="PS51257">
    <property type="entry name" value="PROKAR_LIPOPROTEIN"/>
    <property type="match status" value="1"/>
</dbReference>
<protein>
    <submittedName>
        <fullName evidence="4">Uncharacterized protein DUF4382</fullName>
    </submittedName>
</protein>
<keyword evidence="5" id="KW-1185">Reference proteome</keyword>
<dbReference type="OrthoDB" id="9831776at2"/>
<dbReference type="Pfam" id="PF14321">
    <property type="entry name" value="DUF4382"/>
    <property type="match status" value="1"/>
</dbReference>
<evidence type="ECO:0000256" key="1">
    <source>
        <dbReference type="SAM" id="SignalP"/>
    </source>
</evidence>
<accession>A0A4R1LAN3</accession>
<sequence length="481" mass="47628">MNGWFRGKASLVIASFAGCCALLGCSSASTGAGSTAASAGAAPMVVTVSDAPLGNILSAKATIAGITLGQGSSGSSASVLAQPETVELSGLGALQEPIEITNLAFGTYSSVTLNISAAQVTYINSSGQVTTASASIAQPAVTVALSPALAVSSQGEVQLQLAFNLAQSFNIAGSTVTFNPAMNTSGAQVSSENSGDRHVEVTGAVVAVSSSAITVASGDSSRQFSFSVNSSTQFPSGVTIASIQPASIVQVQGQTQTDGTILAQMITPESQGDSSGQQQDGAKGIIVSVAQDSTGAVTAFTMVPREGFGAVGATTSISVDVSSATTFDLPEDAQQTGLSSTSFNAAELFPGQSVLVTGSGGSTGALQAQKIVLAAESIPASLVAAPVGSSLDYHFTLALPGTAFLTTYSKITSLATVAGQSTDYSGSLTAASFASLAAGASIEVHGFLLVDTKGGYTLYATEIAKVETPESPESGNSTGDN</sequence>
<name>A0A4R1LAN3_9BACT</name>
<proteinExistence type="predicted"/>
<reference evidence="4 5" key="1">
    <citation type="submission" date="2019-03" db="EMBL/GenBank/DDBJ databases">
        <title>Genomic Encyclopedia of Type Strains, Phase IV (KMG-IV): sequencing the most valuable type-strain genomes for metagenomic binning, comparative biology and taxonomic classification.</title>
        <authorList>
            <person name="Goeker M."/>
        </authorList>
    </citation>
    <scope>NUCLEOTIDE SEQUENCE [LARGE SCALE GENOMIC DNA]</scope>
    <source>
        <strain evidence="4 5">DSM 103428</strain>
    </source>
</reference>
<comment type="caution">
    <text evidence="4">The sequence shown here is derived from an EMBL/GenBank/DDBJ whole genome shotgun (WGS) entry which is preliminary data.</text>
</comment>
<dbReference type="AlphaFoldDB" id="A0A4R1LAN3"/>
<evidence type="ECO:0000259" key="2">
    <source>
        <dbReference type="Pfam" id="PF14321"/>
    </source>
</evidence>
<dbReference type="EMBL" id="SMGK01000002">
    <property type="protein sequence ID" value="TCK73983.1"/>
    <property type="molecule type" value="Genomic_DNA"/>
</dbReference>
<keyword evidence="1" id="KW-0732">Signal</keyword>
<evidence type="ECO:0000259" key="3">
    <source>
        <dbReference type="Pfam" id="PF18914"/>
    </source>
</evidence>
<organism evidence="4 5">
    <name type="scientific">Acidipila rosea</name>
    <dbReference type="NCBI Taxonomy" id="768535"/>
    <lineage>
        <taxon>Bacteria</taxon>
        <taxon>Pseudomonadati</taxon>
        <taxon>Acidobacteriota</taxon>
        <taxon>Terriglobia</taxon>
        <taxon>Terriglobales</taxon>
        <taxon>Acidobacteriaceae</taxon>
        <taxon>Acidipila</taxon>
    </lineage>
</organism>
<evidence type="ECO:0000313" key="4">
    <source>
        <dbReference type="EMBL" id="TCK73983.1"/>
    </source>
</evidence>
<feature type="domain" description="DUF5666" evidence="3">
    <location>
        <begin position="202"/>
        <end position="266"/>
    </location>
</feature>
<evidence type="ECO:0000313" key="5">
    <source>
        <dbReference type="Proteomes" id="UP000295210"/>
    </source>
</evidence>
<feature type="signal peptide" evidence="1">
    <location>
        <begin position="1"/>
        <end position="31"/>
    </location>
</feature>
<dbReference type="InterPro" id="IPR025491">
    <property type="entry name" value="DUF4382"/>
</dbReference>